<keyword evidence="3 7" id="KW-0418">Kinase</keyword>
<name>A0A285T8W8_9HYPH</name>
<dbReference type="NCBIfam" id="TIGR01378">
    <property type="entry name" value="thi_PPkinase"/>
    <property type="match status" value="1"/>
</dbReference>
<keyword evidence="2" id="KW-0547">Nucleotide-binding</keyword>
<evidence type="ECO:0000256" key="2">
    <source>
        <dbReference type="ARBA" id="ARBA00022741"/>
    </source>
</evidence>
<evidence type="ECO:0000259" key="6">
    <source>
        <dbReference type="SMART" id="SM00983"/>
    </source>
</evidence>
<dbReference type="InterPro" id="IPR007373">
    <property type="entry name" value="Thiamin_PyroPKinase_B1-bd"/>
</dbReference>
<keyword evidence="1" id="KW-0808">Transferase</keyword>
<dbReference type="GO" id="GO:0006772">
    <property type="term" value="P:thiamine metabolic process"/>
    <property type="evidence" value="ECO:0007669"/>
    <property type="project" value="UniProtKB-UniRule"/>
</dbReference>
<evidence type="ECO:0000256" key="1">
    <source>
        <dbReference type="ARBA" id="ARBA00022679"/>
    </source>
</evidence>
<dbReference type="SMART" id="SM00983">
    <property type="entry name" value="TPK_B1_binding"/>
    <property type="match status" value="1"/>
</dbReference>
<dbReference type="SUPFAM" id="SSF63862">
    <property type="entry name" value="Thiamin pyrophosphokinase, substrate-binding domain"/>
    <property type="match status" value="1"/>
</dbReference>
<proteinExistence type="predicted"/>
<dbReference type="EMBL" id="OBML01000009">
    <property type="protein sequence ID" value="SOC17957.1"/>
    <property type="molecule type" value="Genomic_DNA"/>
</dbReference>
<dbReference type="OrthoDB" id="9804377at2"/>
<evidence type="ECO:0000256" key="3">
    <source>
        <dbReference type="ARBA" id="ARBA00022777"/>
    </source>
</evidence>
<protein>
    <recommendedName>
        <fullName evidence="5">Thiamine diphosphokinase</fullName>
        <ecNumber evidence="5">2.7.6.2</ecNumber>
    </recommendedName>
</protein>
<dbReference type="GO" id="GO:0016301">
    <property type="term" value="F:kinase activity"/>
    <property type="evidence" value="ECO:0007669"/>
    <property type="project" value="UniProtKB-KW"/>
</dbReference>
<dbReference type="InterPro" id="IPR036759">
    <property type="entry name" value="TPK_catalytic_sf"/>
</dbReference>
<dbReference type="AlphaFoldDB" id="A0A285T8W8"/>
<feature type="domain" description="Thiamin pyrophosphokinase thiamin-binding" evidence="6">
    <location>
        <begin position="137"/>
        <end position="208"/>
    </location>
</feature>
<dbReference type="Gene3D" id="3.40.50.10240">
    <property type="entry name" value="Thiamin pyrophosphokinase, catalytic domain"/>
    <property type="match status" value="1"/>
</dbReference>
<evidence type="ECO:0000256" key="5">
    <source>
        <dbReference type="NCBIfam" id="TIGR01378"/>
    </source>
</evidence>
<dbReference type="STRING" id="538381.GCA_001696535_02425"/>
<dbReference type="Pfam" id="PF04263">
    <property type="entry name" value="TPK_catalytic"/>
    <property type="match status" value="1"/>
</dbReference>
<dbReference type="SUPFAM" id="SSF63999">
    <property type="entry name" value="Thiamin pyrophosphokinase, catalytic domain"/>
    <property type="match status" value="1"/>
</dbReference>
<evidence type="ECO:0000313" key="7">
    <source>
        <dbReference type="EMBL" id="SOC17957.1"/>
    </source>
</evidence>
<dbReference type="GO" id="GO:0004788">
    <property type="term" value="F:thiamine diphosphokinase activity"/>
    <property type="evidence" value="ECO:0007669"/>
    <property type="project" value="UniProtKB-UniRule"/>
</dbReference>
<sequence>MIGTMPFLILLGGDLDPTPRLLRQIAGARTIAADGGIRHAEPLGVRPELWVGDFDSSGSDMAAAWRDVPRQSHPPAKDMTDGELAAAEAIARGASGLVIAGVFGGERSDHAMGNLLQGAALRARGIPVLMTSGDEEGWPLLPGEQEIDLPAGSLFSVLALSDLAGLTLRGVEWPLTNRDVPMGSSLTLSNRVAGSEGLKVGLGRGNAVLLARPHFGTL</sequence>
<dbReference type="Pfam" id="PF04265">
    <property type="entry name" value="TPK_B1_binding"/>
    <property type="match status" value="1"/>
</dbReference>
<keyword evidence="4" id="KW-0067">ATP-binding</keyword>
<reference evidence="7 8" key="1">
    <citation type="submission" date="2017-08" db="EMBL/GenBank/DDBJ databases">
        <authorList>
            <person name="de Groot N.N."/>
        </authorList>
    </citation>
    <scope>NUCLEOTIDE SEQUENCE [LARGE SCALE GENOMIC DNA]</scope>
    <source>
        <strain evidence="7 8">USBA 352</strain>
    </source>
</reference>
<dbReference type="InterPro" id="IPR036371">
    <property type="entry name" value="TPK_B1-bd_sf"/>
</dbReference>
<dbReference type="GO" id="GO:0030975">
    <property type="term" value="F:thiamine binding"/>
    <property type="evidence" value="ECO:0007669"/>
    <property type="project" value="InterPro"/>
</dbReference>
<dbReference type="PANTHER" id="PTHR41299">
    <property type="entry name" value="THIAMINE PYROPHOSPHOKINASE"/>
    <property type="match status" value="1"/>
</dbReference>
<dbReference type="GO" id="GO:0005524">
    <property type="term" value="F:ATP binding"/>
    <property type="evidence" value="ECO:0007669"/>
    <property type="project" value="UniProtKB-KW"/>
</dbReference>
<keyword evidence="8" id="KW-1185">Reference proteome</keyword>
<dbReference type="GO" id="GO:0009229">
    <property type="term" value="P:thiamine diphosphate biosynthetic process"/>
    <property type="evidence" value="ECO:0007669"/>
    <property type="project" value="InterPro"/>
</dbReference>
<dbReference type="EC" id="2.7.6.2" evidence="5"/>
<gene>
    <name evidence="7" type="ORF">SAMN05421512_109146</name>
</gene>
<organism evidence="7 8">
    <name type="scientific">Stappia indica</name>
    <dbReference type="NCBI Taxonomy" id="538381"/>
    <lineage>
        <taxon>Bacteria</taxon>
        <taxon>Pseudomonadati</taxon>
        <taxon>Pseudomonadota</taxon>
        <taxon>Alphaproteobacteria</taxon>
        <taxon>Hyphomicrobiales</taxon>
        <taxon>Stappiaceae</taxon>
        <taxon>Stappia</taxon>
    </lineage>
</organism>
<dbReference type="Proteomes" id="UP000219331">
    <property type="component" value="Unassembled WGS sequence"/>
</dbReference>
<accession>A0A285T8W8</accession>
<evidence type="ECO:0000313" key="8">
    <source>
        <dbReference type="Proteomes" id="UP000219331"/>
    </source>
</evidence>
<dbReference type="CDD" id="cd07995">
    <property type="entry name" value="TPK"/>
    <property type="match status" value="1"/>
</dbReference>
<dbReference type="RefSeq" id="WP_097175700.1">
    <property type="nucleotide sequence ID" value="NZ_OBML01000009.1"/>
</dbReference>
<dbReference type="InterPro" id="IPR007371">
    <property type="entry name" value="TPK_catalytic"/>
</dbReference>
<dbReference type="InterPro" id="IPR053149">
    <property type="entry name" value="TPK"/>
</dbReference>
<dbReference type="PANTHER" id="PTHR41299:SF1">
    <property type="entry name" value="THIAMINE PYROPHOSPHOKINASE"/>
    <property type="match status" value="1"/>
</dbReference>
<evidence type="ECO:0000256" key="4">
    <source>
        <dbReference type="ARBA" id="ARBA00022840"/>
    </source>
</evidence>
<dbReference type="InterPro" id="IPR006282">
    <property type="entry name" value="Thi_PPkinase"/>
</dbReference>